<gene>
    <name evidence="1" type="ORF">PPRIM_AZ9-3.1.T0180102</name>
</gene>
<sequence length="283" mass="34327">MRSVKIPLCNHSLCIFNLMRDFQLINLLETQQIILQKDIIIQVESQQNQENKKAFNLIKDNVINILIVHQQQVLRNFKDLFEKEVTSAKINLTQDFYHIFVTNKIKSKYFVINIVEQYQSAQVDQYLTNKQIQNFKFSYKDRFAKCLNYLLEKFKQKYQESISKIDRIFLNRLNKIILNIDQKQTQKQLLKAYLIIKYFIDQNLNQLYLKFVEQLCNFIWKLEYTKFTIQKYDLYNNELVGLIYMSLRKILIKIMNGQAFQYQKDKQYILQFINNITELIIQY</sequence>
<organism evidence="1 2">
    <name type="scientific">Paramecium primaurelia</name>
    <dbReference type="NCBI Taxonomy" id="5886"/>
    <lineage>
        <taxon>Eukaryota</taxon>
        <taxon>Sar</taxon>
        <taxon>Alveolata</taxon>
        <taxon>Ciliophora</taxon>
        <taxon>Intramacronucleata</taxon>
        <taxon>Oligohymenophorea</taxon>
        <taxon>Peniculida</taxon>
        <taxon>Parameciidae</taxon>
        <taxon>Paramecium</taxon>
    </lineage>
</organism>
<dbReference type="EMBL" id="CAJJDM010000014">
    <property type="protein sequence ID" value="CAD8051449.1"/>
    <property type="molecule type" value="Genomic_DNA"/>
</dbReference>
<comment type="caution">
    <text evidence="1">The sequence shown here is derived from an EMBL/GenBank/DDBJ whole genome shotgun (WGS) entry which is preliminary data.</text>
</comment>
<keyword evidence="2" id="KW-1185">Reference proteome</keyword>
<dbReference type="Proteomes" id="UP000688137">
    <property type="component" value="Unassembled WGS sequence"/>
</dbReference>
<accession>A0A8S1K827</accession>
<evidence type="ECO:0000313" key="2">
    <source>
        <dbReference type="Proteomes" id="UP000688137"/>
    </source>
</evidence>
<dbReference type="AlphaFoldDB" id="A0A8S1K827"/>
<name>A0A8S1K827_PARPR</name>
<reference evidence="1" key="1">
    <citation type="submission" date="2021-01" db="EMBL/GenBank/DDBJ databases">
        <authorList>
            <consortium name="Genoscope - CEA"/>
            <person name="William W."/>
        </authorList>
    </citation>
    <scope>NUCLEOTIDE SEQUENCE</scope>
</reference>
<evidence type="ECO:0000313" key="1">
    <source>
        <dbReference type="EMBL" id="CAD8051449.1"/>
    </source>
</evidence>
<proteinExistence type="predicted"/>
<protein>
    <submittedName>
        <fullName evidence="1">Uncharacterized protein</fullName>
    </submittedName>
</protein>